<dbReference type="AlphaFoldDB" id="A0A085JDU6"/>
<dbReference type="Pfam" id="PF03881">
    <property type="entry name" value="Fructosamin_kin"/>
    <property type="match status" value="1"/>
</dbReference>
<organism evidence="3 4">
    <name type="scientific">Tatumella ptyseos ATCC 33301</name>
    <dbReference type="NCBI Taxonomy" id="1005995"/>
    <lineage>
        <taxon>Bacteria</taxon>
        <taxon>Pseudomonadati</taxon>
        <taxon>Pseudomonadota</taxon>
        <taxon>Gammaproteobacteria</taxon>
        <taxon>Enterobacterales</taxon>
        <taxon>Erwiniaceae</taxon>
        <taxon>Tatumella</taxon>
    </lineage>
</organism>
<dbReference type="PANTHER" id="PTHR12149">
    <property type="entry name" value="FRUCTOSAMINE 3 KINASE-RELATED PROTEIN"/>
    <property type="match status" value="1"/>
</dbReference>
<dbReference type="InterPro" id="IPR011009">
    <property type="entry name" value="Kinase-like_dom_sf"/>
</dbReference>
<dbReference type="Gene3D" id="3.90.1200.10">
    <property type="match status" value="1"/>
</dbReference>
<evidence type="ECO:0000256" key="2">
    <source>
        <dbReference type="PIRNR" id="PIRNR006221"/>
    </source>
</evidence>
<dbReference type="InterPro" id="IPR016477">
    <property type="entry name" value="Fructo-/Ketosamine-3-kinase"/>
</dbReference>
<evidence type="ECO:0000313" key="3">
    <source>
        <dbReference type="EMBL" id="KFD18642.1"/>
    </source>
</evidence>
<dbReference type="SUPFAM" id="SSF56112">
    <property type="entry name" value="Protein kinase-like (PK-like)"/>
    <property type="match status" value="1"/>
</dbReference>
<accession>A0A085JDU6</accession>
<dbReference type="PANTHER" id="PTHR12149:SF8">
    <property type="entry name" value="PROTEIN-RIBULOSAMINE 3-KINASE"/>
    <property type="match status" value="1"/>
</dbReference>
<keyword evidence="2 3" id="KW-0808">Transferase</keyword>
<evidence type="ECO:0000313" key="4">
    <source>
        <dbReference type="Proteomes" id="UP000028602"/>
    </source>
</evidence>
<evidence type="ECO:0000256" key="1">
    <source>
        <dbReference type="ARBA" id="ARBA00009460"/>
    </source>
</evidence>
<reference evidence="3 4" key="1">
    <citation type="submission" date="2014-05" db="EMBL/GenBank/DDBJ databases">
        <title>ATOL: Assembling a taxonomically balanced genome-scale reconstruction of the evolutionary history of the Enterobacteriaceae.</title>
        <authorList>
            <person name="Plunkett G.III."/>
            <person name="Neeno-Eckwall E.C."/>
            <person name="Glasner J.D."/>
            <person name="Perna N.T."/>
        </authorList>
    </citation>
    <scope>NUCLEOTIDE SEQUENCE [LARGE SCALE GENOMIC DNA]</scope>
    <source>
        <strain evidence="3 4">ATCC 33301</strain>
    </source>
</reference>
<dbReference type="Gene3D" id="3.30.200.20">
    <property type="entry name" value="Phosphorylase Kinase, domain 1"/>
    <property type="match status" value="1"/>
</dbReference>
<dbReference type="eggNOG" id="COG3001">
    <property type="taxonomic scope" value="Bacteria"/>
</dbReference>
<gene>
    <name evidence="3" type="ORF">GTPT_2403</name>
</gene>
<dbReference type="GO" id="GO:0016301">
    <property type="term" value="F:kinase activity"/>
    <property type="evidence" value="ECO:0007669"/>
    <property type="project" value="UniProtKB-UniRule"/>
</dbReference>
<comment type="similarity">
    <text evidence="1 2">Belongs to the fructosamine kinase family.</text>
</comment>
<comment type="caution">
    <text evidence="3">The sequence shown here is derived from an EMBL/GenBank/DDBJ whole genome shotgun (WGS) entry which is preliminary data.</text>
</comment>
<name>A0A085JDU6_9GAMM</name>
<keyword evidence="4" id="KW-1185">Reference proteome</keyword>
<dbReference type="EC" id="2.7.-.-" evidence="3"/>
<protein>
    <submittedName>
        <fullName evidence="3">Ribulosamine/erythrulosamine 3-kinase</fullName>
        <ecNumber evidence="3">2.7.-.-</ecNumber>
    </submittedName>
</protein>
<dbReference type="PIRSF" id="PIRSF006221">
    <property type="entry name" value="Ketosamine-3-kinase"/>
    <property type="match status" value="1"/>
</dbReference>
<dbReference type="RefSeq" id="WP_029989769.1">
    <property type="nucleotide sequence ID" value="NZ_ATMJ01000011.1"/>
</dbReference>
<dbReference type="EMBL" id="JMPR01000037">
    <property type="protein sequence ID" value="KFD18642.1"/>
    <property type="molecule type" value="Genomic_DNA"/>
</dbReference>
<proteinExistence type="inferred from homology"/>
<dbReference type="OrthoDB" id="5291879at2"/>
<sequence length="289" mass="33184">MWSAIHRLLEEQQRDFAGISHYHQCDGGEVNQSWQLVSGNTHYFIKSNHREMLPRFIEEADQLALLARTGCVRVPEVYGSGTSRHHSFLILEYLPPAPLSKVSASLLGEQLARLHQWGEQPKFGLDFDNSVTLSPQPNHWQKRWSSFFAQQRIGWQLEIAAGKKLFFGDTEQIIASVSRCLANHHPSPSLLHGDLWPGHCAEAHNAPWLFNPSCYWGDRECDLALWQTDNVLTAPLLNAYQQISPLPEDYTDRQPAYRLYYLLNRACAFGGSWQEEAQQVIDNLLRDYR</sequence>
<dbReference type="Proteomes" id="UP000028602">
    <property type="component" value="Unassembled WGS sequence"/>
</dbReference>
<keyword evidence="2 3" id="KW-0418">Kinase</keyword>